<evidence type="ECO:0000313" key="2">
    <source>
        <dbReference type="EMBL" id="MEA1082048.1"/>
    </source>
</evidence>
<feature type="region of interest" description="Disordered" evidence="1">
    <location>
        <begin position="63"/>
        <end position="91"/>
    </location>
</feature>
<name>A0ABU5P1U8_9GAMM</name>
<protein>
    <recommendedName>
        <fullName evidence="4">DUF1127 domain-containing protein</fullName>
    </recommendedName>
</protein>
<gene>
    <name evidence="2" type="ORF">U5822_15340</name>
</gene>
<accession>A0ABU5P1U8</accession>
<dbReference type="Proteomes" id="UP001305746">
    <property type="component" value="Unassembled WGS sequence"/>
</dbReference>
<comment type="caution">
    <text evidence="2">The sequence shown here is derived from an EMBL/GenBank/DDBJ whole genome shotgun (WGS) entry which is preliminary data.</text>
</comment>
<proteinExistence type="predicted"/>
<dbReference type="EMBL" id="JAYDCJ010000003">
    <property type="protein sequence ID" value="MEA1082048.1"/>
    <property type="molecule type" value="Genomic_DNA"/>
</dbReference>
<evidence type="ECO:0008006" key="4">
    <source>
        <dbReference type="Google" id="ProtNLM"/>
    </source>
</evidence>
<feature type="compositionally biased region" description="Low complexity" evidence="1">
    <location>
        <begin position="76"/>
        <end position="91"/>
    </location>
</feature>
<keyword evidence="3" id="KW-1185">Reference proteome</keyword>
<sequence>MTIRTFLSARLRLYLRNYLTRRRLRRQLQHLDAPALAALVSDLGISQGDLAAEAGRPFWRSSQLEQARRERTEAMRSSVSSVSPPRTVNAA</sequence>
<dbReference type="RefSeq" id="WP_322856482.1">
    <property type="nucleotide sequence ID" value="NZ_JAYDCJ010000003.1"/>
</dbReference>
<evidence type="ECO:0000313" key="3">
    <source>
        <dbReference type="Proteomes" id="UP001305746"/>
    </source>
</evidence>
<reference evidence="2 3" key="1">
    <citation type="submission" date="2023-12" db="EMBL/GenBank/DDBJ databases">
        <title>Marinobacter qingdaonensis sp. nov., isolated from the intertidal sediment of Qingdao, PR China.</title>
        <authorList>
            <person name="Li Y."/>
        </authorList>
    </citation>
    <scope>NUCLEOTIDE SEQUENCE [LARGE SCALE GENOMIC DNA]</scope>
    <source>
        <strain evidence="2 3">ASW11-75</strain>
    </source>
</reference>
<evidence type="ECO:0000256" key="1">
    <source>
        <dbReference type="SAM" id="MobiDB-lite"/>
    </source>
</evidence>
<dbReference type="PROSITE" id="PS50096">
    <property type="entry name" value="IQ"/>
    <property type="match status" value="1"/>
</dbReference>
<organism evidence="2 3">
    <name type="scientific">Marinobacter qingdaonensis</name>
    <dbReference type="NCBI Taxonomy" id="3108486"/>
    <lineage>
        <taxon>Bacteria</taxon>
        <taxon>Pseudomonadati</taxon>
        <taxon>Pseudomonadota</taxon>
        <taxon>Gammaproteobacteria</taxon>
        <taxon>Pseudomonadales</taxon>
        <taxon>Marinobacteraceae</taxon>
        <taxon>Marinobacter</taxon>
    </lineage>
</organism>